<feature type="active site" description="GMP-histidine intermediate" evidence="18">
    <location>
        <position position="29"/>
    </location>
</feature>
<keyword evidence="14" id="KW-0067">ATP-binding</keyword>
<dbReference type="InterPro" id="IPR027417">
    <property type="entry name" value="P-loop_NTPase"/>
</dbReference>
<name>A0A916QVW7_9RHOB</name>
<keyword evidence="15 19" id="KW-0342">GTP-binding</keyword>
<evidence type="ECO:0000256" key="19">
    <source>
        <dbReference type="PIRSR" id="PIRSR006135-2"/>
    </source>
</evidence>
<protein>
    <recommendedName>
        <fullName evidence="16">Adenosylcobinamide kinase</fullName>
        <ecNumber evidence="8">2.7.1.156</ecNumber>
        <ecNumber evidence="9">2.7.7.62</ecNumber>
    </recommendedName>
    <alternativeName>
        <fullName evidence="17">Adenosylcobinamide-phosphate guanylyltransferase</fullName>
    </alternativeName>
</protein>
<dbReference type="PIRSF" id="PIRSF006135">
    <property type="entry name" value="CobU"/>
    <property type="match status" value="1"/>
</dbReference>
<dbReference type="GO" id="GO:0043752">
    <property type="term" value="F:adenosylcobinamide kinase activity"/>
    <property type="evidence" value="ECO:0007669"/>
    <property type="project" value="UniProtKB-EC"/>
</dbReference>
<proteinExistence type="inferred from homology"/>
<reference evidence="20" key="1">
    <citation type="journal article" date="2014" name="Int. J. Syst. Evol. Microbiol.">
        <title>Complete genome sequence of Corynebacterium casei LMG S-19264T (=DSM 44701T), isolated from a smear-ripened cheese.</title>
        <authorList>
            <consortium name="US DOE Joint Genome Institute (JGI-PGF)"/>
            <person name="Walter F."/>
            <person name="Albersmeier A."/>
            <person name="Kalinowski J."/>
            <person name="Ruckert C."/>
        </authorList>
    </citation>
    <scope>NUCLEOTIDE SEQUENCE</scope>
    <source>
        <strain evidence="20">CGMCC 1.15880</strain>
    </source>
</reference>
<evidence type="ECO:0000256" key="17">
    <source>
        <dbReference type="ARBA" id="ARBA00030571"/>
    </source>
</evidence>
<dbReference type="PANTHER" id="PTHR34848:SF1">
    <property type="entry name" value="BIFUNCTIONAL ADENOSYLCOBALAMIN BIOSYNTHESIS PROTEIN COBU"/>
    <property type="match status" value="1"/>
</dbReference>
<dbReference type="Gene3D" id="3.40.50.300">
    <property type="entry name" value="P-loop containing nucleotide triphosphate hydrolases"/>
    <property type="match status" value="1"/>
</dbReference>
<dbReference type="AlphaFoldDB" id="A0A916QVW7"/>
<comment type="catalytic activity">
    <reaction evidence="2">
        <text>adenosylcob(III)inamide phosphate + GTP + H(+) = adenosylcob(III)inamide-GDP + diphosphate</text>
        <dbReference type="Rhea" id="RHEA:22712"/>
        <dbReference type="ChEBI" id="CHEBI:15378"/>
        <dbReference type="ChEBI" id="CHEBI:33019"/>
        <dbReference type="ChEBI" id="CHEBI:37565"/>
        <dbReference type="ChEBI" id="CHEBI:58502"/>
        <dbReference type="ChEBI" id="CHEBI:60487"/>
        <dbReference type="EC" id="2.7.7.62"/>
    </reaction>
</comment>
<evidence type="ECO:0000256" key="3">
    <source>
        <dbReference type="ARBA" id="ARBA00001522"/>
    </source>
</evidence>
<dbReference type="Pfam" id="PF02283">
    <property type="entry name" value="CobU"/>
    <property type="match status" value="1"/>
</dbReference>
<keyword evidence="11" id="KW-0808">Transferase</keyword>
<reference evidence="20" key="2">
    <citation type="submission" date="2020-09" db="EMBL/GenBank/DDBJ databases">
        <authorList>
            <person name="Sun Q."/>
            <person name="Zhou Y."/>
        </authorList>
    </citation>
    <scope>NUCLEOTIDE SEQUENCE</scope>
    <source>
        <strain evidence="20">CGMCC 1.15880</strain>
    </source>
</reference>
<comment type="catalytic activity">
    <reaction evidence="1">
        <text>adenosylcob(III)inamide + ATP = adenosylcob(III)inamide phosphate + ADP + H(+)</text>
        <dbReference type="Rhea" id="RHEA:15769"/>
        <dbReference type="ChEBI" id="CHEBI:2480"/>
        <dbReference type="ChEBI" id="CHEBI:15378"/>
        <dbReference type="ChEBI" id="CHEBI:30616"/>
        <dbReference type="ChEBI" id="CHEBI:58502"/>
        <dbReference type="ChEBI" id="CHEBI:456216"/>
        <dbReference type="EC" id="2.7.1.156"/>
    </reaction>
</comment>
<feature type="binding site" evidence="19">
    <location>
        <position position="62"/>
    </location>
    <ligand>
        <name>GTP</name>
        <dbReference type="ChEBI" id="CHEBI:37565"/>
    </ligand>
</feature>
<keyword evidence="12 19" id="KW-0547">Nucleotide-binding</keyword>
<feature type="binding site" evidence="19">
    <location>
        <position position="41"/>
    </location>
    <ligand>
        <name>GTP</name>
        <dbReference type="ChEBI" id="CHEBI:37565"/>
    </ligand>
</feature>
<comment type="similarity">
    <text evidence="7">Belongs to the CobU/CobP family.</text>
</comment>
<evidence type="ECO:0000256" key="5">
    <source>
        <dbReference type="ARBA" id="ARBA00004692"/>
    </source>
</evidence>
<keyword evidence="21" id="KW-1185">Reference proteome</keyword>
<dbReference type="GO" id="GO:0008820">
    <property type="term" value="F:cobinamide phosphate guanylyltransferase activity"/>
    <property type="evidence" value="ECO:0007669"/>
    <property type="project" value="UniProtKB-EC"/>
</dbReference>
<evidence type="ECO:0000256" key="15">
    <source>
        <dbReference type="ARBA" id="ARBA00023134"/>
    </source>
</evidence>
<evidence type="ECO:0000256" key="10">
    <source>
        <dbReference type="ARBA" id="ARBA00022573"/>
    </source>
</evidence>
<evidence type="ECO:0000256" key="1">
    <source>
        <dbReference type="ARBA" id="ARBA00000312"/>
    </source>
</evidence>
<organism evidence="20 21">
    <name type="scientific">Neptunicoccus cionae</name>
    <dbReference type="NCBI Taxonomy" id="2035344"/>
    <lineage>
        <taxon>Bacteria</taxon>
        <taxon>Pseudomonadati</taxon>
        <taxon>Pseudomonadota</taxon>
        <taxon>Alphaproteobacteria</taxon>
        <taxon>Rhodobacterales</taxon>
        <taxon>Paracoccaceae</taxon>
        <taxon>Neptunicoccus</taxon>
    </lineage>
</organism>
<comment type="caution">
    <text evidence="20">The sequence shown here is derived from an EMBL/GenBank/DDBJ whole genome shotgun (WGS) entry which is preliminary data.</text>
</comment>
<keyword evidence="13 20" id="KW-0418">Kinase</keyword>
<evidence type="ECO:0000313" key="21">
    <source>
        <dbReference type="Proteomes" id="UP000628017"/>
    </source>
</evidence>
<comment type="catalytic activity">
    <reaction evidence="3">
        <text>adenosylcob(III)inamide + GTP = adenosylcob(III)inamide phosphate + GDP + H(+)</text>
        <dbReference type="Rhea" id="RHEA:15765"/>
        <dbReference type="ChEBI" id="CHEBI:2480"/>
        <dbReference type="ChEBI" id="CHEBI:15378"/>
        <dbReference type="ChEBI" id="CHEBI:37565"/>
        <dbReference type="ChEBI" id="CHEBI:58189"/>
        <dbReference type="ChEBI" id="CHEBI:58502"/>
        <dbReference type="EC" id="2.7.1.156"/>
    </reaction>
</comment>
<comment type="pathway">
    <text evidence="5">Cofactor biosynthesis; adenosylcobalamin biosynthesis; adenosylcobalamin from cob(II)yrinate a,c-diamide: step 6/7.</text>
</comment>
<evidence type="ECO:0000256" key="8">
    <source>
        <dbReference type="ARBA" id="ARBA00012016"/>
    </source>
</evidence>
<dbReference type="EC" id="2.7.7.62" evidence="9"/>
<dbReference type="GO" id="GO:0009236">
    <property type="term" value="P:cobalamin biosynthetic process"/>
    <property type="evidence" value="ECO:0007669"/>
    <property type="project" value="UniProtKB-KW"/>
</dbReference>
<comment type="function">
    <text evidence="4">Catalyzes ATP-dependent phosphorylation of adenosylcobinamide and addition of GMP to adenosylcobinamide phosphate.</text>
</comment>
<evidence type="ECO:0000313" key="20">
    <source>
        <dbReference type="EMBL" id="GGA15862.1"/>
    </source>
</evidence>
<evidence type="ECO:0000256" key="7">
    <source>
        <dbReference type="ARBA" id="ARBA00007490"/>
    </source>
</evidence>
<dbReference type="GO" id="GO:0005525">
    <property type="term" value="F:GTP binding"/>
    <property type="evidence" value="ECO:0007669"/>
    <property type="project" value="UniProtKB-KW"/>
</dbReference>
<evidence type="ECO:0000256" key="16">
    <source>
        <dbReference type="ARBA" id="ARBA00029570"/>
    </source>
</evidence>
<dbReference type="EC" id="2.7.1.156" evidence="8"/>
<dbReference type="PANTHER" id="PTHR34848">
    <property type="match status" value="1"/>
</dbReference>
<evidence type="ECO:0000256" key="14">
    <source>
        <dbReference type="ARBA" id="ARBA00022840"/>
    </source>
</evidence>
<keyword evidence="10" id="KW-0169">Cobalamin biosynthesis</keyword>
<evidence type="ECO:0000256" key="11">
    <source>
        <dbReference type="ARBA" id="ARBA00022679"/>
    </source>
</evidence>
<evidence type="ECO:0000256" key="4">
    <source>
        <dbReference type="ARBA" id="ARBA00003889"/>
    </source>
</evidence>
<accession>A0A916QVW7</accession>
<evidence type="ECO:0000256" key="18">
    <source>
        <dbReference type="PIRSR" id="PIRSR006135-1"/>
    </source>
</evidence>
<evidence type="ECO:0000256" key="9">
    <source>
        <dbReference type="ARBA" id="ARBA00012523"/>
    </source>
</evidence>
<comment type="pathway">
    <text evidence="6">Cofactor biosynthesis; adenosylcobalamin biosynthesis; adenosylcobalamin from cob(II)yrinate a,c-diamide: step 5/7.</text>
</comment>
<sequence>MVRQANRPRTYIATAQAFDGEMADKIKQHQLDRGPDWSTIETPIAVPEALKSIPENQIVLIDCMTLWLSNLILSENCPKDPSEPLLTAVRSSNFPIVTVSNEVGHSVIPDTQLGRRFQKDQGRLNAKLAAEADLVVMVTAGIPQVLKGRLPANMA</sequence>
<gene>
    <name evidence="20" type="ORF">GCM10011498_15290</name>
</gene>
<dbReference type="SUPFAM" id="SSF52540">
    <property type="entry name" value="P-loop containing nucleoside triphosphate hydrolases"/>
    <property type="match status" value="1"/>
</dbReference>
<dbReference type="InterPro" id="IPR003203">
    <property type="entry name" value="CobU/CobP"/>
</dbReference>
<evidence type="ECO:0000256" key="13">
    <source>
        <dbReference type="ARBA" id="ARBA00022777"/>
    </source>
</evidence>
<feature type="binding site" evidence="19">
    <location>
        <begin position="13"/>
        <end position="15"/>
    </location>
    <ligand>
        <name>GTP</name>
        <dbReference type="ChEBI" id="CHEBI:37565"/>
    </ligand>
</feature>
<dbReference type="Proteomes" id="UP000628017">
    <property type="component" value="Unassembled WGS sequence"/>
</dbReference>
<dbReference type="GO" id="GO:0005524">
    <property type="term" value="F:ATP binding"/>
    <property type="evidence" value="ECO:0007669"/>
    <property type="project" value="UniProtKB-KW"/>
</dbReference>
<dbReference type="CDD" id="cd00544">
    <property type="entry name" value="CobU"/>
    <property type="match status" value="1"/>
</dbReference>
<evidence type="ECO:0000256" key="6">
    <source>
        <dbReference type="ARBA" id="ARBA00005159"/>
    </source>
</evidence>
<evidence type="ECO:0000256" key="12">
    <source>
        <dbReference type="ARBA" id="ARBA00022741"/>
    </source>
</evidence>
<dbReference type="EMBL" id="BMKA01000002">
    <property type="protein sequence ID" value="GGA15862.1"/>
    <property type="molecule type" value="Genomic_DNA"/>
</dbReference>
<evidence type="ECO:0000256" key="2">
    <source>
        <dbReference type="ARBA" id="ARBA00000711"/>
    </source>
</evidence>